<proteinExistence type="predicted"/>
<dbReference type="HOGENOM" id="CLU_2810006_0_0_9"/>
<comment type="caution">
    <text evidence="1">The sequence shown here is derived from an EMBL/GenBank/DDBJ whole genome shotgun (WGS) entry which is preliminary data.</text>
</comment>
<dbReference type="AlphaFoldDB" id="C4V1L1"/>
<protein>
    <submittedName>
        <fullName evidence="1">Uncharacterized protein</fullName>
    </submittedName>
</protein>
<accession>C4V1L1</accession>
<dbReference type="EMBL" id="ACLA01000005">
    <property type="protein sequence ID" value="EEQ49337.1"/>
    <property type="molecule type" value="Genomic_DNA"/>
</dbReference>
<keyword evidence="2" id="KW-1185">Reference proteome</keyword>
<evidence type="ECO:0000313" key="2">
    <source>
        <dbReference type="Proteomes" id="UP000005309"/>
    </source>
</evidence>
<reference evidence="1 2" key="1">
    <citation type="submission" date="2009-04" db="EMBL/GenBank/DDBJ databases">
        <authorList>
            <person name="Qin X."/>
            <person name="Bachman B."/>
            <person name="Battles P."/>
            <person name="Bell A."/>
            <person name="Bess C."/>
            <person name="Bickham C."/>
            <person name="Chaboub L."/>
            <person name="Chen D."/>
            <person name="Coyle M."/>
            <person name="Deiros D.R."/>
            <person name="Dinh H."/>
            <person name="Forbes L."/>
            <person name="Fowler G."/>
            <person name="Francisco L."/>
            <person name="Fu Q."/>
            <person name="Gubbala S."/>
            <person name="Hale W."/>
            <person name="Han Y."/>
            <person name="Hemphill L."/>
            <person name="Highlander S.K."/>
            <person name="Hirani K."/>
            <person name="Hogues M."/>
            <person name="Jackson L."/>
            <person name="Jakkamsetti A."/>
            <person name="Javaid M."/>
            <person name="Jiang H."/>
            <person name="Korchina V."/>
            <person name="Kovar C."/>
            <person name="Lara F."/>
            <person name="Lee S."/>
            <person name="Mata R."/>
            <person name="Mathew T."/>
            <person name="Moen C."/>
            <person name="Morales K."/>
            <person name="Munidasa M."/>
            <person name="Nazareth L."/>
            <person name="Ngo R."/>
            <person name="Nguyen L."/>
            <person name="Okwuonu G."/>
            <person name="Ongeri F."/>
            <person name="Patil S."/>
            <person name="Petrosino J."/>
            <person name="Pham C."/>
            <person name="Pham P."/>
            <person name="Pu L.-L."/>
            <person name="Puazo M."/>
            <person name="Raj R."/>
            <person name="Reid J."/>
            <person name="Rouhana J."/>
            <person name="Saada N."/>
            <person name="Shang Y."/>
            <person name="Simmons D."/>
            <person name="Thornton R."/>
            <person name="Warren J."/>
            <person name="Weissenberger G."/>
            <person name="Zhang J."/>
            <person name="Zhang L."/>
            <person name="Zhou C."/>
            <person name="Zhu D."/>
            <person name="Muzny D."/>
            <person name="Worley K."/>
            <person name="Gibbs R."/>
        </authorList>
    </citation>
    <scope>NUCLEOTIDE SEQUENCE [LARGE SCALE GENOMIC DNA]</scope>
    <source>
        <strain evidence="1 2">ATCC 43531</strain>
    </source>
</reference>
<name>C4V1L1_9FIRM</name>
<sequence>MDSMTYYTLMVLRDMLCVHKKSPAMGASYPTAQSAGTIRPARLIFLKYTDGGRYCQGVRARSVIIGI</sequence>
<organism evidence="1 2">
    <name type="scientific">Selenomonas flueggei ATCC 43531</name>
    <dbReference type="NCBI Taxonomy" id="638302"/>
    <lineage>
        <taxon>Bacteria</taxon>
        <taxon>Bacillati</taxon>
        <taxon>Bacillota</taxon>
        <taxon>Negativicutes</taxon>
        <taxon>Selenomonadales</taxon>
        <taxon>Selenomonadaceae</taxon>
        <taxon>Selenomonas</taxon>
    </lineage>
</organism>
<evidence type="ECO:0000313" key="1">
    <source>
        <dbReference type="EMBL" id="EEQ49337.1"/>
    </source>
</evidence>
<gene>
    <name evidence="1" type="ORF">HMPREF0908_0405</name>
</gene>
<dbReference type="Proteomes" id="UP000005309">
    <property type="component" value="Unassembled WGS sequence"/>
</dbReference>